<feature type="domain" description="PAS" evidence="10">
    <location>
        <begin position="376"/>
        <end position="446"/>
    </location>
</feature>
<dbReference type="AlphaFoldDB" id="A1WTZ3"/>
<protein>
    <recommendedName>
        <fullName evidence="2">histidine kinase</fullName>
        <ecNumber evidence="2">2.7.13.3</ecNumber>
    </recommendedName>
</protein>
<dbReference type="InterPro" id="IPR036890">
    <property type="entry name" value="HATPase_C_sf"/>
</dbReference>
<dbReference type="eggNOG" id="COG3290">
    <property type="taxonomic scope" value="Bacteria"/>
</dbReference>
<dbReference type="SMART" id="SM00448">
    <property type="entry name" value="REC"/>
    <property type="match status" value="1"/>
</dbReference>
<evidence type="ECO:0000256" key="7">
    <source>
        <dbReference type="PROSITE-ProRule" id="PRU00169"/>
    </source>
</evidence>
<evidence type="ECO:0000259" key="10">
    <source>
        <dbReference type="PROSITE" id="PS50112"/>
    </source>
</evidence>
<dbReference type="SUPFAM" id="SSF52172">
    <property type="entry name" value="CheY-like"/>
    <property type="match status" value="1"/>
</dbReference>
<dbReference type="InterPro" id="IPR003594">
    <property type="entry name" value="HATPase_dom"/>
</dbReference>
<feature type="domain" description="Response regulatory" evidence="9">
    <location>
        <begin position="749"/>
        <end position="868"/>
    </location>
</feature>
<dbReference type="Pfam" id="PF08448">
    <property type="entry name" value="PAS_4"/>
    <property type="match status" value="1"/>
</dbReference>
<dbReference type="Gene3D" id="3.30.450.20">
    <property type="entry name" value="PAS domain"/>
    <property type="match status" value="4"/>
</dbReference>
<feature type="domain" description="Histidine kinase" evidence="8">
    <location>
        <begin position="512"/>
        <end position="728"/>
    </location>
</feature>
<feature type="domain" description="PAC" evidence="11">
    <location>
        <begin position="449"/>
        <end position="501"/>
    </location>
</feature>
<dbReference type="eggNOG" id="COG2202">
    <property type="taxonomic scope" value="Bacteria"/>
</dbReference>
<dbReference type="PANTHER" id="PTHR43047">
    <property type="entry name" value="TWO-COMPONENT HISTIDINE PROTEIN KINASE"/>
    <property type="match status" value="1"/>
</dbReference>
<evidence type="ECO:0000256" key="4">
    <source>
        <dbReference type="ARBA" id="ARBA00022679"/>
    </source>
</evidence>
<dbReference type="SUPFAM" id="SSF55874">
    <property type="entry name" value="ATPase domain of HSP90 chaperone/DNA topoisomerase II/histidine kinase"/>
    <property type="match status" value="1"/>
</dbReference>
<dbReference type="Pfam" id="PF00072">
    <property type="entry name" value="Response_reg"/>
    <property type="match status" value="1"/>
</dbReference>
<evidence type="ECO:0000313" key="12">
    <source>
        <dbReference type="EMBL" id="ABM61155.1"/>
    </source>
</evidence>
<dbReference type="PROSITE" id="PS50112">
    <property type="entry name" value="PAS"/>
    <property type="match status" value="3"/>
</dbReference>
<dbReference type="SMART" id="SM00086">
    <property type="entry name" value="PAC"/>
    <property type="match status" value="4"/>
</dbReference>
<dbReference type="SMART" id="SM00387">
    <property type="entry name" value="HATPase_c"/>
    <property type="match status" value="1"/>
</dbReference>
<reference evidence="12 13" key="2">
    <citation type="journal article" date="2013" name="Stand. Genomic Sci.">
        <title>Complete genome sequence of Halorhodospira halophila SL1.</title>
        <authorList>
            <person name="Challacombe J.F."/>
            <person name="Majid S."/>
            <person name="Deole R."/>
            <person name="Brettin T.S."/>
            <person name="Bruce D."/>
            <person name="Delano S.F."/>
            <person name="Detter J.C."/>
            <person name="Gleasner C.D."/>
            <person name="Han C.S."/>
            <person name="Misra M."/>
            <person name="Reitenga K.G."/>
            <person name="Mikhailova N."/>
            <person name="Woyke T."/>
            <person name="Pitluck S."/>
            <person name="Nolan M."/>
            <person name="Land M.L."/>
            <person name="Saunders E."/>
            <person name="Tapia R."/>
            <person name="Lapidus A."/>
            <person name="Ivanova N."/>
            <person name="Hoff W.D."/>
        </authorList>
    </citation>
    <scope>NUCLEOTIDE SEQUENCE [LARGE SCALE GENOMIC DNA]</scope>
    <source>
        <strain evidence="13">DSM 244 / SL1</strain>
    </source>
</reference>
<dbReference type="OrthoDB" id="5777124at2"/>
<name>A1WTZ3_HALHL</name>
<keyword evidence="5 12" id="KW-0418">Kinase</keyword>
<dbReference type="SMART" id="SM00388">
    <property type="entry name" value="HisKA"/>
    <property type="match status" value="1"/>
</dbReference>
<dbReference type="HOGENOM" id="CLU_000445_114_15_6"/>
<dbReference type="InterPro" id="IPR001610">
    <property type="entry name" value="PAC"/>
</dbReference>
<dbReference type="InterPro" id="IPR001789">
    <property type="entry name" value="Sig_transdc_resp-reg_receiver"/>
</dbReference>
<dbReference type="FunFam" id="3.30.565.10:FF:000010">
    <property type="entry name" value="Sensor histidine kinase RcsC"/>
    <property type="match status" value="1"/>
</dbReference>
<dbReference type="InterPro" id="IPR000014">
    <property type="entry name" value="PAS"/>
</dbReference>
<dbReference type="InterPro" id="IPR013656">
    <property type="entry name" value="PAS_4"/>
</dbReference>
<organism evidence="12 13">
    <name type="scientific">Halorhodospira halophila (strain DSM 244 / SL1)</name>
    <name type="common">Ectothiorhodospira halophila (strain DSM 244 / SL1)</name>
    <dbReference type="NCBI Taxonomy" id="349124"/>
    <lineage>
        <taxon>Bacteria</taxon>
        <taxon>Pseudomonadati</taxon>
        <taxon>Pseudomonadota</taxon>
        <taxon>Gammaproteobacteria</taxon>
        <taxon>Chromatiales</taxon>
        <taxon>Ectothiorhodospiraceae</taxon>
        <taxon>Halorhodospira</taxon>
    </lineage>
</organism>
<dbReference type="InterPro" id="IPR000700">
    <property type="entry name" value="PAS-assoc_C"/>
</dbReference>
<dbReference type="CDD" id="cd17546">
    <property type="entry name" value="REC_hyHK_CKI1_RcsC-like"/>
    <property type="match status" value="1"/>
</dbReference>
<dbReference type="GO" id="GO:0006355">
    <property type="term" value="P:regulation of DNA-templated transcription"/>
    <property type="evidence" value="ECO:0007669"/>
    <property type="project" value="InterPro"/>
</dbReference>
<keyword evidence="3 7" id="KW-0597">Phosphoprotein</keyword>
<dbReference type="Proteomes" id="UP000000647">
    <property type="component" value="Chromosome"/>
</dbReference>
<feature type="domain" description="PAS" evidence="10">
    <location>
        <begin position="253"/>
        <end position="288"/>
    </location>
</feature>
<evidence type="ECO:0000256" key="1">
    <source>
        <dbReference type="ARBA" id="ARBA00000085"/>
    </source>
</evidence>
<sequence>MNRSEQSEAQRLYTRMFTEHVAVQLLIDPETGAILDANPSAVRFYGYPREELCGMRIQQINTLDEPQVRAEMARARAEQRRYFRFQHRLCGGEVRDVEVYSGPLELAGRQYLHSIIHDITDTRRYQRRLEVFHDLFRSLPVGIYRNTPGPSGRFLEVNPAMVELFEAESEAQLLATPVAALYRDPERRAEISALIEREGSVSWAELQARTLRGRPLWLRLSVRRVEDEHGRTVFDGMVEDISAHVRLQGERDRLLEAINEGVCGLDDAGRFTFLNPAARQLLGFASEEAALGREAHALTHHSRPDGTPYPLEECPIFRVLRSGEPLEAWQDYFWRTDGRGFDVLVYAAPLRDVEGGITGIVLSFQDISRRRRIERERDQMLEILDHHPHLIQRFLPDTTLLYANRMVAELFGIPPPQMDGRRWIEWLGPEAREQLEAFLCRFTRAAPVGTVQLAVLAATGEQRRVQWTCQAFFDEDGLISHFQAVGIDITEQVAAERARAQADRDRRTFLAAVSHDLRTPLNAIYGFTDLLQATELTPQQREYLGLCRSASEKLLALIDTLLDLSRMESGRLTLHDEPFELAEVVERQVAVLRAVAEEAGLRLTVREAPGTPQWVRGDATRFGQVVHNLISNAIQFTEHGEVVLEVAPEGSGWLYVAVHDTGVGIAPEDREHIFKAFAQGNPSFRRQPGNGLGLRICQELVRLMGGRLEMTSELGKGSTFYFTARLPRVEPPQAAFEATPEPHRTTHLRVLVAEDDPTNALLIQAQLELAGVTPTLVEDGRQAVDAWQEQDWDLVLMDVQMPEVDGPDAVRTIRAREAERGRARTLIIALSAHAVDQVREECLEAGCDEYLTKPVDRQRLAALLAGIAGRD</sequence>
<evidence type="ECO:0000256" key="3">
    <source>
        <dbReference type="ARBA" id="ARBA00022553"/>
    </source>
</evidence>
<dbReference type="eggNOG" id="COG2205">
    <property type="taxonomic scope" value="Bacteria"/>
</dbReference>
<reference evidence="13" key="1">
    <citation type="submission" date="2006-12" db="EMBL/GenBank/DDBJ databases">
        <title>Complete sequence of Halorhodospira halophila SL1.</title>
        <authorList>
            <consortium name="US DOE Joint Genome Institute"/>
            <person name="Copeland A."/>
            <person name="Lucas S."/>
            <person name="Lapidus A."/>
            <person name="Barry K."/>
            <person name="Detter J.C."/>
            <person name="Glavina del Rio T."/>
            <person name="Hammon N."/>
            <person name="Israni S."/>
            <person name="Dalin E."/>
            <person name="Tice H."/>
            <person name="Pitluck S."/>
            <person name="Saunders E."/>
            <person name="Brettin T."/>
            <person name="Bruce D."/>
            <person name="Han C."/>
            <person name="Tapia R."/>
            <person name="Schmutz J."/>
            <person name="Larimer F."/>
            <person name="Land M."/>
            <person name="Hauser L."/>
            <person name="Kyrpides N."/>
            <person name="Mikhailova N."/>
            <person name="Hoff W."/>
            <person name="Richardson P."/>
        </authorList>
    </citation>
    <scope>NUCLEOTIDE SEQUENCE [LARGE SCALE GENOMIC DNA]</scope>
    <source>
        <strain evidence="13">DSM 244 / SL1</strain>
    </source>
</reference>
<feature type="domain" description="PAS" evidence="10">
    <location>
        <begin position="32"/>
        <end position="79"/>
    </location>
</feature>
<evidence type="ECO:0000259" key="8">
    <source>
        <dbReference type="PROSITE" id="PS50109"/>
    </source>
</evidence>
<accession>A1WTZ3</accession>
<dbReference type="EMBL" id="CP000544">
    <property type="protein sequence ID" value="ABM61155.1"/>
    <property type="molecule type" value="Genomic_DNA"/>
</dbReference>
<dbReference type="Pfam" id="PF13426">
    <property type="entry name" value="PAS_9"/>
    <property type="match status" value="2"/>
</dbReference>
<dbReference type="InterPro" id="IPR004358">
    <property type="entry name" value="Sig_transdc_His_kin-like_C"/>
</dbReference>
<dbReference type="InterPro" id="IPR011006">
    <property type="entry name" value="CheY-like_superfamily"/>
</dbReference>
<dbReference type="SUPFAM" id="SSF55785">
    <property type="entry name" value="PYP-like sensor domain (PAS domain)"/>
    <property type="match status" value="4"/>
</dbReference>
<dbReference type="EC" id="2.7.13.3" evidence="2"/>
<evidence type="ECO:0000259" key="9">
    <source>
        <dbReference type="PROSITE" id="PS50110"/>
    </source>
</evidence>
<dbReference type="InterPro" id="IPR005467">
    <property type="entry name" value="His_kinase_dom"/>
</dbReference>
<dbReference type="Pfam" id="PF00989">
    <property type="entry name" value="PAS"/>
    <property type="match status" value="1"/>
</dbReference>
<dbReference type="PROSITE" id="PS50109">
    <property type="entry name" value="HIS_KIN"/>
    <property type="match status" value="1"/>
</dbReference>
<dbReference type="Pfam" id="PF00512">
    <property type="entry name" value="HisKA"/>
    <property type="match status" value="1"/>
</dbReference>
<evidence type="ECO:0000256" key="5">
    <source>
        <dbReference type="ARBA" id="ARBA00022777"/>
    </source>
</evidence>
<dbReference type="InterPro" id="IPR013767">
    <property type="entry name" value="PAS_fold"/>
</dbReference>
<dbReference type="PANTHER" id="PTHR43047:SF64">
    <property type="entry name" value="HISTIDINE KINASE CONTAINING CHEY-HOMOLOGOUS RECEIVER DOMAIN AND PAS DOMAIN-RELATED"/>
    <property type="match status" value="1"/>
</dbReference>
<proteinExistence type="predicted"/>
<dbReference type="PRINTS" id="PR00344">
    <property type="entry name" value="BCTRLSENSOR"/>
</dbReference>
<dbReference type="STRING" id="349124.Hhal_0361"/>
<dbReference type="PROSITE" id="PS50113">
    <property type="entry name" value="PAC"/>
    <property type="match status" value="2"/>
</dbReference>
<evidence type="ECO:0000313" key="13">
    <source>
        <dbReference type="Proteomes" id="UP000000647"/>
    </source>
</evidence>
<dbReference type="Gene3D" id="3.30.565.10">
    <property type="entry name" value="Histidine kinase-like ATPase, C-terminal domain"/>
    <property type="match status" value="1"/>
</dbReference>
<feature type="modified residue" description="4-aspartylphosphate" evidence="7">
    <location>
        <position position="798"/>
    </location>
</feature>
<dbReference type="SUPFAM" id="SSF47384">
    <property type="entry name" value="Homodimeric domain of signal transducing histidine kinase"/>
    <property type="match status" value="1"/>
</dbReference>
<dbReference type="FunFam" id="1.10.287.130:FF:000001">
    <property type="entry name" value="Two-component sensor histidine kinase"/>
    <property type="match status" value="1"/>
</dbReference>
<dbReference type="NCBIfam" id="TIGR00229">
    <property type="entry name" value="sensory_box"/>
    <property type="match status" value="4"/>
</dbReference>
<dbReference type="InterPro" id="IPR035965">
    <property type="entry name" value="PAS-like_dom_sf"/>
</dbReference>
<dbReference type="InterPro" id="IPR003661">
    <property type="entry name" value="HisK_dim/P_dom"/>
</dbReference>
<dbReference type="CDD" id="cd16922">
    <property type="entry name" value="HATPase_EvgS-ArcB-TorS-like"/>
    <property type="match status" value="1"/>
</dbReference>
<dbReference type="RefSeq" id="WP_011813178.1">
    <property type="nucleotide sequence ID" value="NC_008789.1"/>
</dbReference>
<dbReference type="SMART" id="SM00091">
    <property type="entry name" value="PAS"/>
    <property type="match status" value="4"/>
</dbReference>
<keyword evidence="13" id="KW-1185">Reference proteome</keyword>
<gene>
    <name evidence="12" type="ordered locus">Hhal_0361</name>
</gene>
<keyword evidence="6" id="KW-0902">Two-component regulatory system</keyword>
<dbReference type="Gene3D" id="1.10.287.130">
    <property type="match status" value="1"/>
</dbReference>
<dbReference type="CDD" id="cd00130">
    <property type="entry name" value="PAS"/>
    <property type="match status" value="4"/>
</dbReference>
<dbReference type="Gene3D" id="3.40.50.2300">
    <property type="match status" value="1"/>
</dbReference>
<dbReference type="PROSITE" id="PS50110">
    <property type="entry name" value="RESPONSE_REGULATORY"/>
    <property type="match status" value="1"/>
</dbReference>
<dbReference type="InterPro" id="IPR036097">
    <property type="entry name" value="HisK_dim/P_sf"/>
</dbReference>
<dbReference type="GO" id="GO:0000155">
    <property type="term" value="F:phosphorelay sensor kinase activity"/>
    <property type="evidence" value="ECO:0007669"/>
    <property type="project" value="InterPro"/>
</dbReference>
<comment type="catalytic activity">
    <reaction evidence="1">
        <text>ATP + protein L-histidine = ADP + protein N-phospho-L-histidine.</text>
        <dbReference type="EC" id="2.7.13.3"/>
    </reaction>
</comment>
<dbReference type="eggNOG" id="COG0745">
    <property type="taxonomic scope" value="Bacteria"/>
</dbReference>
<evidence type="ECO:0000256" key="2">
    <source>
        <dbReference type="ARBA" id="ARBA00012438"/>
    </source>
</evidence>
<dbReference type="CDD" id="cd00082">
    <property type="entry name" value="HisKA"/>
    <property type="match status" value="1"/>
</dbReference>
<evidence type="ECO:0000259" key="11">
    <source>
        <dbReference type="PROSITE" id="PS50113"/>
    </source>
</evidence>
<evidence type="ECO:0000256" key="6">
    <source>
        <dbReference type="ARBA" id="ARBA00023012"/>
    </source>
</evidence>
<dbReference type="KEGG" id="hha:Hhal_0361"/>
<keyword evidence="4 12" id="KW-0808">Transferase</keyword>
<feature type="domain" description="PAC" evidence="11">
    <location>
        <begin position="327"/>
        <end position="379"/>
    </location>
</feature>
<dbReference type="Pfam" id="PF02518">
    <property type="entry name" value="HATPase_c"/>
    <property type="match status" value="1"/>
</dbReference>